<dbReference type="AlphaFoldDB" id="A0A3N6NMW2"/>
<comment type="caution">
    <text evidence="2">The sequence shown here is derived from an EMBL/GenBank/DDBJ whole genome shotgun (WGS) entry which is preliminary data.</text>
</comment>
<protein>
    <recommendedName>
        <fullName evidence="1">Lipocalin-like domain-containing protein</fullName>
    </recommendedName>
</protein>
<organism evidence="2 3">
    <name type="scientific">Okeania hirsuta</name>
    <dbReference type="NCBI Taxonomy" id="1458930"/>
    <lineage>
        <taxon>Bacteria</taxon>
        <taxon>Bacillati</taxon>
        <taxon>Cyanobacteriota</taxon>
        <taxon>Cyanophyceae</taxon>
        <taxon>Oscillatoriophycideae</taxon>
        <taxon>Oscillatoriales</taxon>
        <taxon>Microcoleaceae</taxon>
        <taxon>Okeania</taxon>
    </lineage>
</organism>
<dbReference type="InterPro" id="IPR024311">
    <property type="entry name" value="Lipocalin-like"/>
</dbReference>
<evidence type="ECO:0000313" key="2">
    <source>
        <dbReference type="EMBL" id="RQH10622.1"/>
    </source>
</evidence>
<name>A0A3N6NMW2_9CYAN</name>
<evidence type="ECO:0000259" key="1">
    <source>
        <dbReference type="Pfam" id="PF13924"/>
    </source>
</evidence>
<proteinExistence type="predicted"/>
<evidence type="ECO:0000313" key="3">
    <source>
        <dbReference type="Proteomes" id="UP000269154"/>
    </source>
</evidence>
<feature type="domain" description="Lipocalin-like" evidence="1">
    <location>
        <begin position="18"/>
        <end position="167"/>
    </location>
</feature>
<accession>A0A3N6NMW2</accession>
<reference evidence="2 3" key="1">
    <citation type="journal article" date="2018" name="ACS Chem. Biol.">
        <title>Ketoreductase domain dysfunction expands chemodiversity: malyngamide biosynthesis in the cyanobacterium Okeania hirsuta.</title>
        <authorList>
            <person name="Moss N.A."/>
            <person name="Leao T."/>
            <person name="Rankin M."/>
            <person name="McCullough T.M."/>
            <person name="Qu P."/>
            <person name="Korobeynikov A."/>
            <person name="Smith J.L."/>
            <person name="Gerwick L."/>
            <person name="Gerwick W.H."/>
        </authorList>
    </citation>
    <scope>NUCLEOTIDE SEQUENCE [LARGE SCALE GENOMIC DNA]</scope>
    <source>
        <strain evidence="2 3">PAB10Feb10-1</strain>
    </source>
</reference>
<dbReference type="Pfam" id="PF13924">
    <property type="entry name" value="Lipocalin_5"/>
    <property type="match status" value="1"/>
</dbReference>
<dbReference type="RefSeq" id="WP_124155961.1">
    <property type="nucleotide sequence ID" value="NZ_CAWOLW010000686.1"/>
</dbReference>
<keyword evidence="3" id="KW-1185">Reference proteome</keyword>
<dbReference type="Proteomes" id="UP000269154">
    <property type="component" value="Unassembled WGS sequence"/>
</dbReference>
<sequence length="169" mass="19239">MTQGTEMTDSIVSKDALVGTWKLVEVKSVDNQQKISYPYGENPVGYTIYTQEGYMSSSIIMRNRLGLGLPIQEIFNMAYGGKAKITNLFKYLRATVRYIQAGNKYASYICKYEIRDNKLIYHIEVSLVPDFIGTDLEMAFEISEDTLVITRLYGDNKDNSVIASWQRVS</sequence>
<dbReference type="EMBL" id="RCBY01000716">
    <property type="protein sequence ID" value="RQH10622.1"/>
    <property type="molecule type" value="Genomic_DNA"/>
</dbReference>
<gene>
    <name evidence="2" type="ORF">D5R40_35390</name>
</gene>
<dbReference type="OrthoDB" id="118834at2"/>